<dbReference type="RefSeq" id="WP_213165307.1">
    <property type="nucleotide sequence ID" value="NZ_CP058559.1"/>
</dbReference>
<evidence type="ECO:0000313" key="1">
    <source>
        <dbReference type="EMBL" id="QNO14943.1"/>
    </source>
</evidence>
<dbReference type="KEGG" id="acae:HYG86_09230"/>
<proteinExistence type="predicted"/>
<dbReference type="AlphaFoldDB" id="A0A7G9W8D1"/>
<name>A0A7G9W8D1_ALKCA</name>
<reference evidence="1 2" key="1">
    <citation type="submission" date="2020-07" db="EMBL/GenBank/DDBJ databases">
        <title>Alkalicella. sp. LB2 genome.</title>
        <authorList>
            <person name="Postec A."/>
            <person name="Quemeneur M."/>
        </authorList>
    </citation>
    <scope>NUCLEOTIDE SEQUENCE [LARGE SCALE GENOMIC DNA]</scope>
    <source>
        <strain evidence="1 2">LB2</strain>
    </source>
</reference>
<gene>
    <name evidence="1" type="ORF">HYG86_09230</name>
</gene>
<evidence type="ECO:0000313" key="2">
    <source>
        <dbReference type="Proteomes" id="UP000516160"/>
    </source>
</evidence>
<keyword evidence="2" id="KW-1185">Reference proteome</keyword>
<organism evidence="1 2">
    <name type="scientific">Alkalicella caledoniensis</name>
    <dbReference type="NCBI Taxonomy" id="2731377"/>
    <lineage>
        <taxon>Bacteria</taxon>
        <taxon>Bacillati</taxon>
        <taxon>Bacillota</taxon>
        <taxon>Clostridia</taxon>
        <taxon>Eubacteriales</taxon>
        <taxon>Proteinivoracaceae</taxon>
        <taxon>Alkalicella</taxon>
    </lineage>
</organism>
<sequence>MLLPVLKKKESYGEAFKKVIEEVKEFNDALTDYRVTGNLLNRDNAAAEAVNVIQTVVYILELLKKDGADIDKAGRDNLTSIVNKHSFLFDGYYELRKLD</sequence>
<dbReference type="EMBL" id="CP058559">
    <property type="protein sequence ID" value="QNO14943.1"/>
    <property type="molecule type" value="Genomic_DNA"/>
</dbReference>
<accession>A0A7G9W8D1</accession>
<dbReference type="Proteomes" id="UP000516160">
    <property type="component" value="Chromosome"/>
</dbReference>
<protein>
    <submittedName>
        <fullName evidence="1">Uncharacterized protein</fullName>
    </submittedName>
</protein>